<dbReference type="Proteomes" id="UP000826656">
    <property type="component" value="Unassembled WGS sequence"/>
</dbReference>
<dbReference type="EMBL" id="JAIVGD010000023">
    <property type="protein sequence ID" value="KAH0742978.1"/>
    <property type="molecule type" value="Genomic_DNA"/>
</dbReference>
<feature type="region of interest" description="Disordered" evidence="1">
    <location>
        <begin position="36"/>
        <end position="68"/>
    </location>
</feature>
<organism evidence="2 3">
    <name type="scientific">Solanum tuberosum</name>
    <name type="common">Potato</name>
    <dbReference type="NCBI Taxonomy" id="4113"/>
    <lineage>
        <taxon>Eukaryota</taxon>
        <taxon>Viridiplantae</taxon>
        <taxon>Streptophyta</taxon>
        <taxon>Embryophyta</taxon>
        <taxon>Tracheophyta</taxon>
        <taxon>Spermatophyta</taxon>
        <taxon>Magnoliopsida</taxon>
        <taxon>eudicotyledons</taxon>
        <taxon>Gunneridae</taxon>
        <taxon>Pentapetalae</taxon>
        <taxon>asterids</taxon>
        <taxon>lamiids</taxon>
        <taxon>Solanales</taxon>
        <taxon>Solanaceae</taxon>
        <taxon>Solanoideae</taxon>
        <taxon>Solaneae</taxon>
        <taxon>Solanum</taxon>
    </lineage>
</organism>
<evidence type="ECO:0000313" key="3">
    <source>
        <dbReference type="Proteomes" id="UP000826656"/>
    </source>
</evidence>
<reference evidence="2 3" key="1">
    <citation type="journal article" date="2021" name="bioRxiv">
        <title>Chromosome-scale and haplotype-resolved genome assembly of a tetraploid potato cultivar.</title>
        <authorList>
            <person name="Sun H."/>
            <person name="Jiao W.-B."/>
            <person name="Krause K."/>
            <person name="Campoy J.A."/>
            <person name="Goel M."/>
            <person name="Folz-Donahue K."/>
            <person name="Kukat C."/>
            <person name="Huettel B."/>
            <person name="Schneeberger K."/>
        </authorList>
    </citation>
    <scope>NUCLEOTIDE SEQUENCE [LARGE SCALE GENOMIC DNA]</scope>
    <source>
        <strain evidence="2">SolTubOtavaFocal</strain>
        <tissue evidence="2">Leaves</tissue>
    </source>
</reference>
<name>A0ABQ7U858_SOLTU</name>
<protein>
    <submittedName>
        <fullName evidence="2">Uncharacterized protein</fullName>
    </submittedName>
</protein>
<keyword evidence="3" id="KW-1185">Reference proteome</keyword>
<gene>
    <name evidence="2" type="ORF">KY290_030971</name>
</gene>
<comment type="caution">
    <text evidence="2">The sequence shown here is derived from an EMBL/GenBank/DDBJ whole genome shotgun (WGS) entry which is preliminary data.</text>
</comment>
<evidence type="ECO:0000256" key="1">
    <source>
        <dbReference type="SAM" id="MobiDB-lite"/>
    </source>
</evidence>
<accession>A0ABQ7U858</accession>
<evidence type="ECO:0000313" key="2">
    <source>
        <dbReference type="EMBL" id="KAH0742978.1"/>
    </source>
</evidence>
<sequence>MIRRRNKYKRDKYGHIEGEIDYQDDNAFEALRKAKEIDKGESNESKREGESTKEWVNKTFALKEQKDK</sequence>
<proteinExistence type="predicted"/>